<dbReference type="Proteomes" id="UP001187192">
    <property type="component" value="Unassembled WGS sequence"/>
</dbReference>
<comment type="caution">
    <text evidence="1">The sequence shown here is derived from an EMBL/GenBank/DDBJ whole genome shotgun (WGS) entry which is preliminary data.</text>
</comment>
<keyword evidence="2" id="KW-1185">Reference proteome</keyword>
<accession>A0AA88DYE0</accession>
<gene>
    <name evidence="1" type="ORF">TIFTF001_033126</name>
</gene>
<evidence type="ECO:0000313" key="2">
    <source>
        <dbReference type="Proteomes" id="UP001187192"/>
    </source>
</evidence>
<name>A0AA88DYE0_FICCA</name>
<sequence length="42" mass="5133">MAVGQGGRRQRQWWLDRILRERWWRLGEGCGYLEKSRVGEEK</sequence>
<proteinExistence type="predicted"/>
<dbReference type="AlphaFoldDB" id="A0AA88DYE0"/>
<dbReference type="EMBL" id="BTGU01000166">
    <property type="protein sequence ID" value="GMN64058.1"/>
    <property type="molecule type" value="Genomic_DNA"/>
</dbReference>
<evidence type="ECO:0000313" key="1">
    <source>
        <dbReference type="EMBL" id="GMN64058.1"/>
    </source>
</evidence>
<organism evidence="1 2">
    <name type="scientific">Ficus carica</name>
    <name type="common">Common fig</name>
    <dbReference type="NCBI Taxonomy" id="3494"/>
    <lineage>
        <taxon>Eukaryota</taxon>
        <taxon>Viridiplantae</taxon>
        <taxon>Streptophyta</taxon>
        <taxon>Embryophyta</taxon>
        <taxon>Tracheophyta</taxon>
        <taxon>Spermatophyta</taxon>
        <taxon>Magnoliopsida</taxon>
        <taxon>eudicotyledons</taxon>
        <taxon>Gunneridae</taxon>
        <taxon>Pentapetalae</taxon>
        <taxon>rosids</taxon>
        <taxon>fabids</taxon>
        <taxon>Rosales</taxon>
        <taxon>Moraceae</taxon>
        <taxon>Ficeae</taxon>
        <taxon>Ficus</taxon>
    </lineage>
</organism>
<reference evidence="1" key="1">
    <citation type="submission" date="2023-07" db="EMBL/GenBank/DDBJ databases">
        <title>draft genome sequence of fig (Ficus carica).</title>
        <authorList>
            <person name="Takahashi T."/>
            <person name="Nishimura K."/>
        </authorList>
    </citation>
    <scope>NUCLEOTIDE SEQUENCE</scope>
</reference>
<protein>
    <submittedName>
        <fullName evidence="1">Uncharacterized protein</fullName>
    </submittedName>
</protein>